<evidence type="ECO:0000313" key="3">
    <source>
        <dbReference type="Proteomes" id="UP000186698"/>
    </source>
</evidence>
<proteinExistence type="predicted"/>
<feature type="region of interest" description="Disordered" evidence="2">
    <location>
        <begin position="172"/>
        <end position="229"/>
    </location>
</feature>
<organism evidence="3 4">
    <name type="scientific">Xenopus laevis</name>
    <name type="common">African clawed frog</name>
    <dbReference type="NCBI Taxonomy" id="8355"/>
    <lineage>
        <taxon>Eukaryota</taxon>
        <taxon>Metazoa</taxon>
        <taxon>Chordata</taxon>
        <taxon>Craniata</taxon>
        <taxon>Vertebrata</taxon>
        <taxon>Euteleostomi</taxon>
        <taxon>Amphibia</taxon>
        <taxon>Batrachia</taxon>
        <taxon>Anura</taxon>
        <taxon>Pipoidea</taxon>
        <taxon>Pipidae</taxon>
        <taxon>Xenopodinae</taxon>
        <taxon>Xenopus</taxon>
        <taxon>Xenopus</taxon>
    </lineage>
</organism>
<keyword evidence="3" id="KW-1185">Reference proteome</keyword>
<keyword evidence="1" id="KW-0175">Coiled coil</keyword>
<dbReference type="AlphaFoldDB" id="A0A8J1MJ97"/>
<gene>
    <name evidence="4" type="primary">LOC121401191</name>
</gene>
<dbReference type="Proteomes" id="UP000186698">
    <property type="component" value="Chromosome 3L"/>
</dbReference>
<protein>
    <submittedName>
        <fullName evidence="4">Uncharacterized protein LOC121401191</fullName>
    </submittedName>
</protein>
<dbReference type="RefSeq" id="XP_041441461.1">
    <property type="nucleotide sequence ID" value="XM_041585527.1"/>
</dbReference>
<feature type="compositionally biased region" description="Polar residues" evidence="2">
    <location>
        <begin position="183"/>
        <end position="193"/>
    </location>
</feature>
<name>A0A8J1MJ97_XENLA</name>
<feature type="region of interest" description="Disordered" evidence="2">
    <location>
        <begin position="1"/>
        <end position="34"/>
    </location>
</feature>
<feature type="region of interest" description="Disordered" evidence="2">
    <location>
        <begin position="234"/>
        <end position="253"/>
    </location>
</feature>
<reference evidence="4" key="1">
    <citation type="submission" date="2025-08" db="UniProtKB">
        <authorList>
            <consortium name="RefSeq"/>
        </authorList>
    </citation>
    <scope>IDENTIFICATION</scope>
    <source>
        <strain evidence="4">J_2021</strain>
        <tissue evidence="4">Erythrocytes</tissue>
    </source>
</reference>
<accession>A0A8J1MJ97</accession>
<feature type="coiled-coil region" evidence="1">
    <location>
        <begin position="102"/>
        <end position="172"/>
    </location>
</feature>
<evidence type="ECO:0000313" key="4">
    <source>
        <dbReference type="RefSeq" id="XP_041441461.1"/>
    </source>
</evidence>
<dbReference type="GeneID" id="121401191"/>
<dbReference type="KEGG" id="xla:121401191"/>
<sequence>MNPSEKKAETSSLSEAANEETLFSARDPFQQTQESLEEDLKKKLRILSKREISLSQHCATLAGYMRTLRMPRSLSSFLIPIFFQEDEEFLDQWNTILKKCSVDLMQLMVEGLRATLKQVREEITEVQQILLEILPEEDCQFREAELKGKPILHALEQDLEKYQREVLDYSATKKRERVPPPATTCTTYPSGSNAEEEEEEEESNSPTSSNWQKMRAKSPQPNWGQSEVKHPFKWCNRRCQGGRNGKSQERKGI</sequence>
<feature type="compositionally biased region" description="Acidic residues" evidence="2">
    <location>
        <begin position="194"/>
        <end position="203"/>
    </location>
</feature>
<evidence type="ECO:0000256" key="2">
    <source>
        <dbReference type="SAM" id="MobiDB-lite"/>
    </source>
</evidence>
<evidence type="ECO:0000256" key="1">
    <source>
        <dbReference type="SAM" id="Coils"/>
    </source>
</evidence>